<dbReference type="GO" id="GO:0030688">
    <property type="term" value="C:preribosome, small subunit precursor"/>
    <property type="evidence" value="ECO:0007669"/>
    <property type="project" value="TreeGrafter"/>
</dbReference>
<evidence type="ECO:0000256" key="1">
    <source>
        <dbReference type="ARBA" id="ARBA00002773"/>
    </source>
</evidence>
<dbReference type="Proteomes" id="UP000091918">
    <property type="component" value="Unassembled WGS sequence"/>
</dbReference>
<evidence type="ECO:0000313" key="11">
    <source>
        <dbReference type="Proteomes" id="UP000091918"/>
    </source>
</evidence>
<dbReference type="EMBL" id="LGUA01000592">
    <property type="protein sequence ID" value="OAX80899.1"/>
    <property type="molecule type" value="Genomic_DNA"/>
</dbReference>
<accession>A0A1B7NVW1</accession>
<evidence type="ECO:0000256" key="5">
    <source>
        <dbReference type="ARBA" id="ARBA00019827"/>
    </source>
</evidence>
<evidence type="ECO:0000256" key="9">
    <source>
        <dbReference type="SAM" id="MobiDB-lite"/>
    </source>
</evidence>
<evidence type="ECO:0000313" key="10">
    <source>
        <dbReference type="EMBL" id="OAX80899.1"/>
    </source>
</evidence>
<comment type="function">
    <text evidence="1">Involved in rRNA processing.</text>
</comment>
<evidence type="ECO:0000256" key="3">
    <source>
        <dbReference type="ARBA" id="ARBA00006916"/>
    </source>
</evidence>
<sequence length="148" mass="17112">MASLRKQEKRKHMGYDSTSFEPSNCVEETIAIRGKHPQERETSGMITATTEIDENLMRDDIAYATGRTAVQPFASRDLDLPAARELKDKIRDIKRLLNRADHLPADVKIEKERALVGYERDLEIVESRKNRAAMIKKYHFNEKQRLAN</sequence>
<keyword evidence="6" id="KW-0698">rRNA processing</keyword>
<keyword evidence="7" id="KW-0175">Coiled coil</keyword>
<gene>
    <name evidence="10" type="ORF">ACJ72_04758</name>
</gene>
<feature type="region of interest" description="Disordered" evidence="9">
    <location>
        <begin position="1"/>
        <end position="21"/>
    </location>
</feature>
<dbReference type="Pfam" id="PF10153">
    <property type="entry name" value="Efg1"/>
    <property type="match status" value="1"/>
</dbReference>
<comment type="caution">
    <text evidence="10">The sequence shown here is derived from an EMBL/GenBank/DDBJ whole genome shotgun (WGS) entry which is preliminary data.</text>
</comment>
<dbReference type="STRING" id="1658172.A0A1B7NVW1"/>
<protein>
    <recommendedName>
        <fullName evidence="4">rRNA-processing protein EFG1</fullName>
    </recommendedName>
    <alternativeName>
        <fullName evidence="5">rRNA-processing protein efg1</fullName>
    </alternativeName>
</protein>
<comment type="subcellular location">
    <subcellularLocation>
        <location evidence="2">Nucleus</location>
        <location evidence="2">Nucleolus</location>
    </subcellularLocation>
</comment>
<reference evidence="10 11" key="1">
    <citation type="submission" date="2015-07" db="EMBL/GenBank/DDBJ databases">
        <title>Emmonsia species relationships and genome sequence.</title>
        <authorList>
            <person name="Cuomo C.A."/>
            <person name="Schwartz I.S."/>
            <person name="Kenyon C."/>
            <person name="de Hoog G.S."/>
            <person name="Govender N.P."/>
            <person name="Botha A."/>
            <person name="Moreno L."/>
            <person name="de Vries M."/>
            <person name="Munoz J.F."/>
            <person name="Stielow J.B."/>
        </authorList>
    </citation>
    <scope>NUCLEOTIDE SEQUENCE [LARGE SCALE GENOMIC DNA]</scope>
    <source>
        <strain evidence="10 11">CBS 136260</strain>
    </source>
</reference>
<dbReference type="GO" id="GO:0000462">
    <property type="term" value="P:maturation of SSU-rRNA from tricistronic rRNA transcript (SSU-rRNA, 5.8S rRNA, LSU-rRNA)"/>
    <property type="evidence" value="ECO:0007669"/>
    <property type="project" value="TreeGrafter"/>
</dbReference>
<dbReference type="OrthoDB" id="47732at2759"/>
<organism evidence="10 11">
    <name type="scientific">Emergomyces africanus</name>
    <dbReference type="NCBI Taxonomy" id="1955775"/>
    <lineage>
        <taxon>Eukaryota</taxon>
        <taxon>Fungi</taxon>
        <taxon>Dikarya</taxon>
        <taxon>Ascomycota</taxon>
        <taxon>Pezizomycotina</taxon>
        <taxon>Eurotiomycetes</taxon>
        <taxon>Eurotiomycetidae</taxon>
        <taxon>Onygenales</taxon>
        <taxon>Ajellomycetaceae</taxon>
        <taxon>Emergomyces</taxon>
    </lineage>
</organism>
<comment type="similarity">
    <text evidence="3">Belongs to the EFG1 family.</text>
</comment>
<keyword evidence="11" id="KW-1185">Reference proteome</keyword>
<evidence type="ECO:0000256" key="4">
    <source>
        <dbReference type="ARBA" id="ARBA00018689"/>
    </source>
</evidence>
<dbReference type="PANTHER" id="PTHR33911:SF1">
    <property type="entry name" value="RRNA-PROCESSING PROTEIN EFG1"/>
    <property type="match status" value="1"/>
</dbReference>
<dbReference type="PANTHER" id="PTHR33911">
    <property type="entry name" value="RRNA-PROCESSING PROTEIN EFG1"/>
    <property type="match status" value="1"/>
</dbReference>
<evidence type="ECO:0000256" key="7">
    <source>
        <dbReference type="ARBA" id="ARBA00023054"/>
    </source>
</evidence>
<evidence type="ECO:0000256" key="8">
    <source>
        <dbReference type="ARBA" id="ARBA00023242"/>
    </source>
</evidence>
<name>A0A1B7NVW1_9EURO</name>
<dbReference type="InterPro" id="IPR019310">
    <property type="entry name" value="Efg1"/>
</dbReference>
<keyword evidence="8" id="KW-0539">Nucleus</keyword>
<evidence type="ECO:0000256" key="2">
    <source>
        <dbReference type="ARBA" id="ARBA00004604"/>
    </source>
</evidence>
<dbReference type="AlphaFoldDB" id="A0A1B7NVW1"/>
<dbReference type="InterPro" id="IPR050786">
    <property type="entry name" value="EFG1_rRNA-proc"/>
</dbReference>
<evidence type="ECO:0000256" key="6">
    <source>
        <dbReference type="ARBA" id="ARBA00022552"/>
    </source>
</evidence>
<proteinExistence type="inferred from homology"/>
<dbReference type="GO" id="GO:0005730">
    <property type="term" value="C:nucleolus"/>
    <property type="evidence" value="ECO:0007669"/>
    <property type="project" value="UniProtKB-SubCell"/>
</dbReference>